<gene>
    <name evidence="1" type="ORF">E8E13_007690</name>
</gene>
<proteinExistence type="predicted"/>
<dbReference type="Proteomes" id="UP000801428">
    <property type="component" value="Unassembled WGS sequence"/>
</dbReference>
<evidence type="ECO:0000313" key="1">
    <source>
        <dbReference type="EMBL" id="KAF2998990.1"/>
    </source>
</evidence>
<dbReference type="AlphaFoldDB" id="A0A9P4T9Z8"/>
<protein>
    <submittedName>
        <fullName evidence="1">Uncharacterized protein</fullName>
    </submittedName>
</protein>
<sequence length="110" mass="13277">MPGIRITHRELMDRRFKLRHALDRLGISIKAREWEVDQLVLKIARGKDPEKKLLWQKDEKELWAKTKTCRNLHLRAVTAYEHRSRYDDEARALIEKAWSFIDRAREELRG</sequence>
<comment type="caution">
    <text evidence="1">The sequence shown here is derived from an EMBL/GenBank/DDBJ whole genome shotgun (WGS) entry which is preliminary data.</text>
</comment>
<keyword evidence="2" id="KW-1185">Reference proteome</keyword>
<dbReference type="EMBL" id="SWKU01000018">
    <property type="protein sequence ID" value="KAF2998990.1"/>
    <property type="molecule type" value="Genomic_DNA"/>
</dbReference>
<organism evidence="1 2">
    <name type="scientific">Curvularia kusanoi</name>
    <name type="common">Cochliobolus kusanoi</name>
    <dbReference type="NCBI Taxonomy" id="90978"/>
    <lineage>
        <taxon>Eukaryota</taxon>
        <taxon>Fungi</taxon>
        <taxon>Dikarya</taxon>
        <taxon>Ascomycota</taxon>
        <taxon>Pezizomycotina</taxon>
        <taxon>Dothideomycetes</taxon>
        <taxon>Pleosporomycetidae</taxon>
        <taxon>Pleosporales</taxon>
        <taxon>Pleosporineae</taxon>
        <taxon>Pleosporaceae</taxon>
        <taxon>Curvularia</taxon>
    </lineage>
</organism>
<name>A0A9P4T9Z8_CURKU</name>
<reference evidence="1" key="1">
    <citation type="submission" date="2019-04" db="EMBL/GenBank/DDBJ databases">
        <title>Sequencing of skin fungus with MAO and IRED activity.</title>
        <authorList>
            <person name="Marsaioli A.J."/>
            <person name="Bonatto J.M.C."/>
            <person name="Reis Junior O."/>
        </authorList>
    </citation>
    <scope>NUCLEOTIDE SEQUENCE</scope>
    <source>
        <strain evidence="1">30M1</strain>
    </source>
</reference>
<evidence type="ECO:0000313" key="2">
    <source>
        <dbReference type="Proteomes" id="UP000801428"/>
    </source>
</evidence>
<accession>A0A9P4T9Z8</accession>